<dbReference type="Proteomes" id="UP001140087">
    <property type="component" value="Unassembled WGS sequence"/>
</dbReference>
<accession>A0ACC1KXD4</accession>
<keyword evidence="2" id="KW-1185">Reference proteome</keyword>
<organism evidence="1 2">
    <name type="scientific">Coemansia helicoidea</name>
    <dbReference type="NCBI Taxonomy" id="1286919"/>
    <lineage>
        <taxon>Eukaryota</taxon>
        <taxon>Fungi</taxon>
        <taxon>Fungi incertae sedis</taxon>
        <taxon>Zoopagomycota</taxon>
        <taxon>Kickxellomycotina</taxon>
        <taxon>Kickxellomycetes</taxon>
        <taxon>Kickxellales</taxon>
        <taxon>Kickxellaceae</taxon>
        <taxon>Coemansia</taxon>
    </lineage>
</organism>
<name>A0ACC1KXD4_9FUNG</name>
<evidence type="ECO:0000313" key="1">
    <source>
        <dbReference type="EMBL" id="KAJ2796709.1"/>
    </source>
</evidence>
<proteinExistence type="predicted"/>
<sequence>MSAHARAGRTAAFSVFADPQTTPATPAPKTSGAGRLPGAARPGKTFVLSPHSQTAAVKENFDPITKELAVYRRTTSTAQPLALRAGSQQQRQQQRQREAGCPLGASAAAAPVFAIHSPAAGDRELDRLTLGLAAVSVRGGCGRGGPEALADTPCQPRRVPCVAGPRKQQRHQSCLSRPPPPLQLDARAAPTMAPAAAAARGRSASTSVAAGKRPEHKARPSAPMLAALATPPNLKCGIR</sequence>
<comment type="caution">
    <text evidence="1">The sequence shown here is derived from an EMBL/GenBank/DDBJ whole genome shotgun (WGS) entry which is preliminary data.</text>
</comment>
<gene>
    <name evidence="1" type="ORF">H4R21_004607</name>
</gene>
<protein>
    <submittedName>
        <fullName evidence="1">Uncharacterized protein</fullName>
    </submittedName>
</protein>
<dbReference type="EMBL" id="JANBUN010001793">
    <property type="protein sequence ID" value="KAJ2796709.1"/>
    <property type="molecule type" value="Genomic_DNA"/>
</dbReference>
<evidence type="ECO:0000313" key="2">
    <source>
        <dbReference type="Proteomes" id="UP001140087"/>
    </source>
</evidence>
<reference evidence="1" key="1">
    <citation type="submission" date="2022-07" db="EMBL/GenBank/DDBJ databases">
        <title>Phylogenomic reconstructions and comparative analyses of Kickxellomycotina fungi.</title>
        <authorList>
            <person name="Reynolds N.K."/>
            <person name="Stajich J.E."/>
            <person name="Barry K."/>
            <person name="Grigoriev I.V."/>
            <person name="Crous P."/>
            <person name="Smith M.E."/>
        </authorList>
    </citation>
    <scope>NUCLEOTIDE SEQUENCE</scope>
    <source>
        <strain evidence="1">BCRC 34780</strain>
    </source>
</reference>